<keyword evidence="3" id="KW-0808">Transferase</keyword>
<evidence type="ECO:0000256" key="3">
    <source>
        <dbReference type="ARBA" id="ARBA00022679"/>
    </source>
</evidence>
<dbReference type="InterPro" id="IPR002052">
    <property type="entry name" value="DNA_methylase_N6_adenine_CS"/>
</dbReference>
<feature type="domain" description="DNA methylase N-4/N-6" evidence="6">
    <location>
        <begin position="30"/>
        <end position="210"/>
    </location>
</feature>
<dbReference type="PROSITE" id="PS00092">
    <property type="entry name" value="N6_MTASE"/>
    <property type="match status" value="1"/>
</dbReference>
<sequence length="223" mass="25261">MRPLPLATVRNTVRHGDCVQLMRRMDTASVDFILTDPPYICRYRDSGGRTVANDNNDRWLVPAYAEMFRLLKPDSLCVSFYGWHLADRFITAWRMAGFRLVGHLVFPKAYASSERFLQHRHEQAYVLAKGDPETPAAPLSDVLGWAYTGNRLHPTQKPLEALRPLVRTFCPAGGVVLDPFCGSGSTLVAAIDEGRGFLGIELEYGHYRTACRRAYYQPRRRAV</sequence>
<comment type="similarity">
    <text evidence="1 5">Belongs to the N(4)/N(6)-methyltransferase family.</text>
</comment>
<dbReference type="GO" id="GO:0009007">
    <property type="term" value="F:site-specific DNA-methyltransferase (adenine-specific) activity"/>
    <property type="evidence" value="ECO:0007669"/>
    <property type="project" value="UniProtKB-EC"/>
</dbReference>
<accession>A0A549T6V7</accession>
<dbReference type="EC" id="2.1.1.-" evidence="5"/>
<evidence type="ECO:0000259" key="6">
    <source>
        <dbReference type="Pfam" id="PF01555"/>
    </source>
</evidence>
<evidence type="ECO:0000256" key="4">
    <source>
        <dbReference type="ARBA" id="ARBA00047942"/>
    </source>
</evidence>
<protein>
    <recommendedName>
        <fullName evidence="5">Methyltransferase</fullName>
        <ecNumber evidence="5">2.1.1.-</ecNumber>
    </recommendedName>
</protein>
<comment type="catalytic activity">
    <reaction evidence="4">
        <text>a 2'-deoxyadenosine in DNA + S-adenosyl-L-methionine = an N(6)-methyl-2'-deoxyadenosine in DNA + S-adenosyl-L-homocysteine + H(+)</text>
        <dbReference type="Rhea" id="RHEA:15197"/>
        <dbReference type="Rhea" id="RHEA-COMP:12418"/>
        <dbReference type="Rhea" id="RHEA-COMP:12419"/>
        <dbReference type="ChEBI" id="CHEBI:15378"/>
        <dbReference type="ChEBI" id="CHEBI:57856"/>
        <dbReference type="ChEBI" id="CHEBI:59789"/>
        <dbReference type="ChEBI" id="CHEBI:90615"/>
        <dbReference type="ChEBI" id="CHEBI:90616"/>
        <dbReference type="EC" id="2.1.1.72"/>
    </reaction>
</comment>
<dbReference type="GO" id="GO:0032259">
    <property type="term" value="P:methylation"/>
    <property type="evidence" value="ECO:0007669"/>
    <property type="project" value="UniProtKB-KW"/>
</dbReference>
<evidence type="ECO:0000256" key="2">
    <source>
        <dbReference type="ARBA" id="ARBA00022603"/>
    </source>
</evidence>
<dbReference type="SUPFAM" id="SSF53335">
    <property type="entry name" value="S-adenosyl-L-methionine-dependent methyltransferases"/>
    <property type="match status" value="1"/>
</dbReference>
<dbReference type="InterPro" id="IPR029063">
    <property type="entry name" value="SAM-dependent_MTases_sf"/>
</dbReference>
<dbReference type="Gene3D" id="3.40.50.150">
    <property type="entry name" value="Vaccinia Virus protein VP39"/>
    <property type="match status" value="1"/>
</dbReference>
<gene>
    <name evidence="7" type="ORF">FM996_02210</name>
</gene>
<dbReference type="InterPro" id="IPR002941">
    <property type="entry name" value="DNA_methylase_N4/N6"/>
</dbReference>
<organism evidence="7 8">
    <name type="scientific">Methylosinus sporium</name>
    <dbReference type="NCBI Taxonomy" id="428"/>
    <lineage>
        <taxon>Bacteria</taxon>
        <taxon>Pseudomonadati</taxon>
        <taxon>Pseudomonadota</taxon>
        <taxon>Alphaproteobacteria</taxon>
        <taxon>Hyphomicrobiales</taxon>
        <taxon>Methylocystaceae</taxon>
        <taxon>Methylosinus</taxon>
    </lineage>
</organism>
<reference evidence="7 8" key="1">
    <citation type="submission" date="2019-07" db="EMBL/GenBank/DDBJ databases">
        <title>Ln-dependent methylotrophs.</title>
        <authorList>
            <person name="Tani A."/>
        </authorList>
    </citation>
    <scope>NUCLEOTIDE SEQUENCE [LARGE SCALE GENOMIC DNA]</scope>
    <source>
        <strain evidence="7 8">SM89A</strain>
    </source>
</reference>
<proteinExistence type="inferred from homology"/>
<dbReference type="Pfam" id="PF01555">
    <property type="entry name" value="N6_N4_Mtase"/>
    <property type="match status" value="1"/>
</dbReference>
<evidence type="ECO:0000256" key="5">
    <source>
        <dbReference type="RuleBase" id="RU362026"/>
    </source>
</evidence>
<name>A0A549T6V7_METSR</name>
<dbReference type="InterPro" id="IPR001091">
    <property type="entry name" value="RM_Methyltransferase"/>
</dbReference>
<evidence type="ECO:0000256" key="1">
    <source>
        <dbReference type="ARBA" id="ARBA00006594"/>
    </source>
</evidence>
<dbReference type="AlphaFoldDB" id="A0A549T6V7"/>
<comment type="caution">
    <text evidence="7">The sequence shown here is derived from an EMBL/GenBank/DDBJ whole genome shotgun (WGS) entry which is preliminary data.</text>
</comment>
<dbReference type="Proteomes" id="UP000316781">
    <property type="component" value="Unassembled WGS sequence"/>
</dbReference>
<dbReference type="RefSeq" id="WP_142861639.1">
    <property type="nucleotide sequence ID" value="NZ_VJMF01000010.1"/>
</dbReference>
<keyword evidence="2 7" id="KW-0489">Methyltransferase</keyword>
<evidence type="ECO:0000313" key="7">
    <source>
        <dbReference type="EMBL" id="TRL37595.1"/>
    </source>
</evidence>
<dbReference type="EMBL" id="VJMF01000010">
    <property type="protein sequence ID" value="TRL37595.1"/>
    <property type="molecule type" value="Genomic_DNA"/>
</dbReference>
<evidence type="ECO:0000313" key="8">
    <source>
        <dbReference type="Proteomes" id="UP000316781"/>
    </source>
</evidence>
<dbReference type="GO" id="GO:0008170">
    <property type="term" value="F:N-methyltransferase activity"/>
    <property type="evidence" value="ECO:0007669"/>
    <property type="project" value="InterPro"/>
</dbReference>
<dbReference type="GO" id="GO:0003677">
    <property type="term" value="F:DNA binding"/>
    <property type="evidence" value="ECO:0007669"/>
    <property type="project" value="InterPro"/>
</dbReference>
<dbReference type="PRINTS" id="PR00508">
    <property type="entry name" value="S21N4MTFRASE"/>
</dbReference>
<dbReference type="NCBIfam" id="NF010253">
    <property type="entry name" value="PRK13699.1"/>
    <property type="match status" value="1"/>
</dbReference>